<proteinExistence type="predicted"/>
<keyword evidence="1" id="KW-0560">Oxidoreductase</keyword>
<dbReference type="AlphaFoldDB" id="A0A0K9XBC7"/>
<comment type="caution">
    <text evidence="3">The sequence shown here is derived from an EMBL/GenBank/DDBJ whole genome shotgun (WGS) entry which is preliminary data.</text>
</comment>
<dbReference type="InterPro" id="IPR036661">
    <property type="entry name" value="Luciferase-like_sf"/>
</dbReference>
<evidence type="ECO:0000256" key="1">
    <source>
        <dbReference type="ARBA" id="ARBA00023002"/>
    </source>
</evidence>
<dbReference type="OrthoDB" id="180193at2"/>
<dbReference type="Pfam" id="PF00296">
    <property type="entry name" value="Bac_luciferase"/>
    <property type="match status" value="1"/>
</dbReference>
<sequence>MTAAAARPSRTEFGYFLSCEEHGPAALLEQARMAEDAGFTSLWISDHFHPWTDEQGQSPFVWSVIGALSRVTSLPVLTAVTCPTVRMHPVVTAQAAATSAVLLGPGRFRLGVGSGEALNEHVLGDRWPQASVRLEMLEEAVQVMRALFAGGAVSHHGRYYTVENARLYTLPDEPVPIDVSSFGPASLELACRVGDGLVTTMPDRESVARFRDAGGQDKPVLGGVKVCWGPDRDEAVRTAHRLWAVEQLPGELNQVLPTPAHFAQAAQLVTPDQVATAVTCGNDPDAHIRTLQSYADAGFDRVHISQIGPEQRGFFDFYRTEVLPRLRA</sequence>
<organism evidence="3 4">
    <name type="scientific">Streptomyces caatingaensis</name>
    <dbReference type="NCBI Taxonomy" id="1678637"/>
    <lineage>
        <taxon>Bacteria</taxon>
        <taxon>Bacillati</taxon>
        <taxon>Actinomycetota</taxon>
        <taxon>Actinomycetes</taxon>
        <taxon>Kitasatosporales</taxon>
        <taxon>Streptomycetaceae</taxon>
        <taxon>Streptomyces</taxon>
    </lineage>
</organism>
<dbReference type="InterPro" id="IPR011251">
    <property type="entry name" value="Luciferase-like_dom"/>
</dbReference>
<dbReference type="SUPFAM" id="SSF51679">
    <property type="entry name" value="Bacterial luciferase-like"/>
    <property type="match status" value="1"/>
</dbReference>
<evidence type="ECO:0000259" key="2">
    <source>
        <dbReference type="Pfam" id="PF00296"/>
    </source>
</evidence>
<gene>
    <name evidence="3" type="ORF">AC230_21445</name>
</gene>
<name>A0A0K9XBC7_9ACTN</name>
<dbReference type="NCBIfam" id="TIGR03557">
    <property type="entry name" value="F420_G6P_family"/>
    <property type="match status" value="1"/>
</dbReference>
<evidence type="ECO:0000313" key="4">
    <source>
        <dbReference type="Proteomes" id="UP000037288"/>
    </source>
</evidence>
<dbReference type="GO" id="GO:0016705">
    <property type="term" value="F:oxidoreductase activity, acting on paired donors, with incorporation or reduction of molecular oxygen"/>
    <property type="evidence" value="ECO:0007669"/>
    <property type="project" value="InterPro"/>
</dbReference>
<dbReference type="RefSeq" id="WP_049717923.1">
    <property type="nucleotide sequence ID" value="NZ_LFXA01000014.1"/>
</dbReference>
<accession>A0A0K9XBC7</accession>
<evidence type="ECO:0000313" key="3">
    <source>
        <dbReference type="EMBL" id="KNB50523.1"/>
    </source>
</evidence>
<dbReference type="Proteomes" id="UP000037288">
    <property type="component" value="Unassembled WGS sequence"/>
</dbReference>
<dbReference type="PATRIC" id="fig|1678637.3.peg.4601"/>
<dbReference type="EMBL" id="LFXA01000014">
    <property type="protein sequence ID" value="KNB50523.1"/>
    <property type="molecule type" value="Genomic_DNA"/>
</dbReference>
<dbReference type="InterPro" id="IPR050564">
    <property type="entry name" value="F420-G6PD/mer"/>
</dbReference>
<dbReference type="Gene3D" id="3.20.20.30">
    <property type="entry name" value="Luciferase-like domain"/>
    <property type="match status" value="1"/>
</dbReference>
<dbReference type="PANTHER" id="PTHR43244:SF1">
    <property type="entry name" value="5,10-METHYLENETETRAHYDROMETHANOPTERIN REDUCTASE"/>
    <property type="match status" value="1"/>
</dbReference>
<dbReference type="InterPro" id="IPR019945">
    <property type="entry name" value="F420_G6P_DH-rel"/>
</dbReference>
<keyword evidence="4" id="KW-1185">Reference proteome</keyword>
<dbReference type="STRING" id="1678637.AC230_21445"/>
<dbReference type="PANTHER" id="PTHR43244">
    <property type="match status" value="1"/>
</dbReference>
<protein>
    <submittedName>
        <fullName evidence="3">Luciferase</fullName>
    </submittedName>
</protein>
<dbReference type="CDD" id="cd01097">
    <property type="entry name" value="Tetrahydromethanopterin_reductase"/>
    <property type="match status" value="1"/>
</dbReference>
<feature type="domain" description="Luciferase-like" evidence="2">
    <location>
        <begin position="12"/>
        <end position="301"/>
    </location>
</feature>
<reference evidence="4" key="1">
    <citation type="submission" date="2015-07" db="EMBL/GenBank/DDBJ databases">
        <title>Draft genome sequence of Streptomyces sp. CMAA 1322, a bacterium isolated from Caatinga biome, from dry forest semiarid of Brazil.</title>
        <authorList>
            <person name="Santos S.N."/>
            <person name="Gacesa R."/>
            <person name="Taketani R.G."/>
            <person name="Long P.F."/>
            <person name="Melo I.S."/>
        </authorList>
    </citation>
    <scope>NUCLEOTIDE SEQUENCE [LARGE SCALE GENOMIC DNA]</scope>
    <source>
        <strain evidence="4">CMAA 1322</strain>
    </source>
</reference>